<reference evidence="2 3" key="1">
    <citation type="journal article" date="2016" name="Genome Biol. Evol.">
        <title>Divergent and convergent evolution of fungal pathogenicity.</title>
        <authorList>
            <person name="Shang Y."/>
            <person name="Xiao G."/>
            <person name="Zheng P."/>
            <person name="Cen K."/>
            <person name="Zhan S."/>
            <person name="Wang C."/>
        </authorList>
    </citation>
    <scope>NUCLEOTIDE SEQUENCE [LARGE SCALE GENOMIC DNA]</scope>
    <source>
        <strain evidence="2 3">RCEF 264</strain>
    </source>
</reference>
<dbReference type="GO" id="GO:0016740">
    <property type="term" value="F:transferase activity"/>
    <property type="evidence" value="ECO:0007669"/>
    <property type="project" value="UniProtKB-KW"/>
</dbReference>
<evidence type="ECO:0000313" key="3">
    <source>
        <dbReference type="Proteomes" id="UP000076874"/>
    </source>
</evidence>
<name>A0A167W7Y7_9HYPO</name>
<organism evidence="2 3">
    <name type="scientific">Niveomyces insectorum RCEF 264</name>
    <dbReference type="NCBI Taxonomy" id="1081102"/>
    <lineage>
        <taxon>Eukaryota</taxon>
        <taxon>Fungi</taxon>
        <taxon>Dikarya</taxon>
        <taxon>Ascomycota</taxon>
        <taxon>Pezizomycotina</taxon>
        <taxon>Sordariomycetes</taxon>
        <taxon>Hypocreomycetidae</taxon>
        <taxon>Hypocreales</taxon>
        <taxon>Cordycipitaceae</taxon>
        <taxon>Niveomyces</taxon>
    </lineage>
</organism>
<dbReference type="AlphaFoldDB" id="A0A167W7Y7"/>
<evidence type="ECO:0000259" key="1">
    <source>
        <dbReference type="Pfam" id="PF01636"/>
    </source>
</evidence>
<sequence>MLSALTALFLGWWCMPFLALFFKPFAFVRRISRSQRADLVCDTHARDSPEARRTRIAEGRKRRLNENGYARATEDQNYYIVKSFIASVNERAVCALASRLNQDVPCHVVKRTRGSFNYCLFVEFDDKGKRGEPTRWVVRLPIGHTVDRPWDKVLSEVTTMRHIQRKTTIPVPRVHAFGRDAGLIRKAATKGDNSSQSPDENCDPALRQGFYLQLVDILAQLRTLEFPRIGSLVPGTDEPGATATTFVLGPMLSMSDNILCLPPPPMWTSAAEFMEHESDVVSEFYFDPVGDLDTDTAREELVALDGLKAALRSLVNTVPEGGPFVLSHCDLRSPNIIVDEQLRIQAVIDWEFTTSIPLTLFTPPSWITGCNDSEENTNPLVHAGFRQALHTRAREDPLYRKLEIEWYGEDAAPDAPISTKSIHRFFIAHILQKPPEAVDIFYEFLTGDNVDGLARNTQQQRKARIAKYLKDHPHVIAKVEDEARRRHDQSRRYRTYLDDNGIYETLEHRLEGVKRKHEERERLKT</sequence>
<proteinExistence type="predicted"/>
<dbReference type="InterPro" id="IPR011009">
    <property type="entry name" value="Kinase-like_dom_sf"/>
</dbReference>
<accession>A0A167W7Y7</accession>
<dbReference type="PANTHER" id="PTHR21310:SF37">
    <property type="entry name" value="AMINOGLYCOSIDE PHOSPHOTRANSFERASE DOMAIN-CONTAINING PROTEIN"/>
    <property type="match status" value="1"/>
</dbReference>
<dbReference type="EMBL" id="AZHD01000005">
    <property type="protein sequence ID" value="OAA63448.1"/>
    <property type="molecule type" value="Genomic_DNA"/>
</dbReference>
<dbReference type="PANTHER" id="PTHR21310">
    <property type="entry name" value="AMINOGLYCOSIDE PHOSPHOTRANSFERASE-RELATED-RELATED"/>
    <property type="match status" value="1"/>
</dbReference>
<keyword evidence="2" id="KW-0808">Transferase</keyword>
<dbReference type="Gene3D" id="3.30.200.20">
    <property type="entry name" value="Phosphorylase Kinase, domain 1"/>
    <property type="match status" value="1"/>
</dbReference>
<evidence type="ECO:0000313" key="2">
    <source>
        <dbReference type="EMBL" id="OAA63448.1"/>
    </source>
</evidence>
<keyword evidence="3" id="KW-1185">Reference proteome</keyword>
<dbReference type="Pfam" id="PF01636">
    <property type="entry name" value="APH"/>
    <property type="match status" value="1"/>
</dbReference>
<protein>
    <submittedName>
        <fullName evidence="2">Phosphotransferase enzyme family protein</fullName>
    </submittedName>
</protein>
<feature type="domain" description="Aminoglycoside phosphotransferase" evidence="1">
    <location>
        <begin position="134"/>
        <end position="357"/>
    </location>
</feature>
<dbReference type="Gene3D" id="3.90.1200.10">
    <property type="match status" value="1"/>
</dbReference>
<gene>
    <name evidence="2" type="ORF">SPI_03611</name>
</gene>
<comment type="caution">
    <text evidence="2">The sequence shown here is derived from an EMBL/GenBank/DDBJ whole genome shotgun (WGS) entry which is preliminary data.</text>
</comment>
<dbReference type="InterPro" id="IPR051678">
    <property type="entry name" value="AGP_Transferase"/>
</dbReference>
<dbReference type="Proteomes" id="UP000076874">
    <property type="component" value="Unassembled WGS sequence"/>
</dbReference>
<dbReference type="InterPro" id="IPR002575">
    <property type="entry name" value="Aminoglycoside_PTrfase"/>
</dbReference>
<dbReference type="OrthoDB" id="4866437at2759"/>
<dbReference type="SUPFAM" id="SSF56112">
    <property type="entry name" value="Protein kinase-like (PK-like)"/>
    <property type="match status" value="1"/>
</dbReference>